<dbReference type="RefSeq" id="WP_013175401.1">
    <property type="nucleotide sequence ID" value="NC_014220.1"/>
</dbReference>
<dbReference type="EMBL" id="CP002048">
    <property type="protein sequence ID" value="ADI01999.1"/>
    <property type="molecule type" value="Genomic_DNA"/>
</dbReference>
<dbReference type="eggNOG" id="ENOG5033A63">
    <property type="taxonomic scope" value="Bacteria"/>
</dbReference>
<dbReference type="Proteomes" id="UP000000378">
    <property type="component" value="Chromosome"/>
</dbReference>
<keyword evidence="3" id="KW-1185">Reference proteome</keyword>
<dbReference type="HOGENOM" id="CLU_167443_2_3_9"/>
<protein>
    <recommendedName>
        <fullName evidence="1">Putative Se/S carrier protein-like domain-containing protein</fullName>
    </recommendedName>
</protein>
<feature type="domain" description="Putative Se/S carrier protein-like" evidence="1">
    <location>
        <begin position="10"/>
        <end position="77"/>
    </location>
</feature>
<evidence type="ECO:0000259" key="1">
    <source>
        <dbReference type="Pfam" id="PF11823"/>
    </source>
</evidence>
<dbReference type="Pfam" id="PF11823">
    <property type="entry name" value="Se_S_carrier"/>
    <property type="match status" value="1"/>
</dbReference>
<organism evidence="2 3">
    <name type="scientific">Syntrophothermus lipocalidus (strain DSM 12680 / TGB-C1)</name>
    <dbReference type="NCBI Taxonomy" id="643648"/>
    <lineage>
        <taxon>Bacteria</taxon>
        <taxon>Bacillati</taxon>
        <taxon>Bacillota</taxon>
        <taxon>Clostridia</taxon>
        <taxon>Eubacteriales</taxon>
        <taxon>Syntrophomonadaceae</taxon>
        <taxon>Syntrophothermus</taxon>
    </lineage>
</organism>
<dbReference type="InterPro" id="IPR021778">
    <property type="entry name" value="Se/S_carrier-like"/>
</dbReference>
<dbReference type="KEGG" id="slp:Slip_1226"/>
<proteinExistence type="predicted"/>
<accession>D7CMR4</accession>
<gene>
    <name evidence="2" type="ordered locus">Slip_1226</name>
</gene>
<reference evidence="2 3" key="2">
    <citation type="journal article" date="2010" name="Stand. Genomic Sci.">
        <title>Complete genome sequence of Syntrophothermus lipocalidus type strain (TGB-C1).</title>
        <authorList>
            <person name="Djao O.D."/>
            <person name="Zhang X."/>
            <person name="Lucas S."/>
            <person name="Lapidus A."/>
            <person name="Del Rio T.G."/>
            <person name="Nolan M."/>
            <person name="Tice H."/>
            <person name="Cheng J.F."/>
            <person name="Han C."/>
            <person name="Tapia R."/>
            <person name="Goodwin L."/>
            <person name="Pitluck S."/>
            <person name="Liolios K."/>
            <person name="Ivanova N."/>
            <person name="Mavromatis K."/>
            <person name="Mikhailova N."/>
            <person name="Ovchinnikova G."/>
            <person name="Pati A."/>
            <person name="Brambilla E."/>
            <person name="Chen A."/>
            <person name="Palaniappan K."/>
            <person name="Land M."/>
            <person name="Hauser L."/>
            <person name="Chang Y.J."/>
            <person name="Jeffries C.D."/>
            <person name="Rohde M."/>
            <person name="Sikorski J."/>
            <person name="Spring S."/>
            <person name="Goker M."/>
            <person name="Detter J.C."/>
            <person name="Woyke T."/>
            <person name="Bristow J."/>
            <person name="Eisen J.A."/>
            <person name="Markowitz V."/>
            <person name="Hugenholtz P."/>
            <person name="Kyrpides N.C."/>
            <person name="Klenk H.P."/>
        </authorList>
    </citation>
    <scope>NUCLEOTIDE SEQUENCE [LARGE SCALE GENOMIC DNA]</scope>
    <source>
        <strain evidence="3">DSM 12680 / TGB-C1</strain>
    </source>
</reference>
<name>D7CMR4_SYNLT</name>
<dbReference type="OrthoDB" id="3192849at2"/>
<dbReference type="STRING" id="643648.Slip_1226"/>
<sequence>MRDIISLSDYCVIVFPSTSQAMKAEKVLKSVEAEFVMMPTPREISTSCGLAVKFRPQKTDEYCQVLAENQVLIEGVYHITRDGKRAAVVKIFPQG</sequence>
<evidence type="ECO:0000313" key="3">
    <source>
        <dbReference type="Proteomes" id="UP000000378"/>
    </source>
</evidence>
<evidence type="ECO:0000313" key="2">
    <source>
        <dbReference type="EMBL" id="ADI01999.1"/>
    </source>
</evidence>
<dbReference type="AlphaFoldDB" id="D7CMR4"/>
<reference evidence="3" key="1">
    <citation type="journal article" date="2010" name="Stand. Genomic Sci.">
        <title>Complete genome sequence of Syntrophothermus lipocalidus type strain (TGB-C1T).</title>
        <authorList>
            <consortium name="US DOE Joint Genome Institute (JGI-PGF)"/>
            <person name="Djao O."/>
            <person name="Zhang X."/>
            <person name="Lucas S."/>
            <person name="Lapidus A."/>
            <person name="Glavina Del Rio T."/>
            <person name="Nolan M."/>
            <person name="Tice H."/>
            <person name="Cheng J."/>
            <person name="Han C."/>
            <person name="Tapia R."/>
            <person name="Goodwin L."/>
            <person name="Pitluck S."/>
            <person name="Liolios K."/>
            <person name="Ivanova N."/>
            <person name="Mavromatis K."/>
            <person name="Mikhailova N."/>
            <person name="Ovchinnikova G."/>
            <person name="Pati A."/>
            <person name="Brambilla E."/>
            <person name="Chen A."/>
            <person name="Palaniappan K."/>
            <person name="Land M."/>
            <person name="Hauser L."/>
            <person name="Chang Y."/>
            <person name="Jeffries C."/>
            <person name="Rohde M."/>
            <person name="Sikorski J."/>
            <person name="Spring S."/>
            <person name="Goker M."/>
            <person name="Detter J."/>
            <person name="Woyke T."/>
            <person name="Bristow J."/>
            <person name="Eisen J."/>
            <person name="Markowitz V."/>
            <person name="Hugenholtz P."/>
            <person name="Kyrpides N."/>
            <person name="Klenk H."/>
        </authorList>
    </citation>
    <scope>NUCLEOTIDE SEQUENCE [LARGE SCALE GENOMIC DNA]</scope>
    <source>
        <strain evidence="3">DSM 12680 / TGB-C1</strain>
    </source>
</reference>